<dbReference type="GeneID" id="81355570"/>
<dbReference type="Proteomes" id="UP001149074">
    <property type="component" value="Unassembled WGS sequence"/>
</dbReference>
<dbReference type="EMBL" id="JAPQKI010000004">
    <property type="protein sequence ID" value="KAJ5103568.1"/>
    <property type="molecule type" value="Genomic_DNA"/>
</dbReference>
<protein>
    <submittedName>
        <fullName evidence="1">Uncharacterized protein</fullName>
    </submittedName>
</protein>
<dbReference type="AlphaFoldDB" id="A0A9W9FNQ7"/>
<dbReference type="PANTHER" id="PTHR36587:SF2">
    <property type="entry name" value="EXPRESSION SITE-ASSOCIATED GENE 3 (ESAG3)-LIKE PROTEIN"/>
    <property type="match status" value="1"/>
</dbReference>
<sequence length="643" mass="73297">MVSFSSSPQFEAKAPSASFWRQVHHYRPRVHKAKITFVAIAFLLCLWMISSSSKVSANLPAWMHKAIAPIAWPMSLWSTAASASANARHVQQPEPDFWTKFPSQHPFTEHPEDAHVFLPRRVDVGPNDTLPHDLEKTNPHLHLLVPATKGSRGTCRTLVSSMILGYPPATVVGYGHEKPGATEFERMVQRITRVRNYLRDSKTVKPHDFVLVVDSLDTFFQLPPQVLVQRFQEILRENNRKLQKKYGDVELPPLKPGASPEVIQKYSQRVLFGASKICPSEMKDDPGCVSVPQSSLPPDVYGWFTDEARDGHKNRPRWLNPGAVIGQAADLKIIYDEVLRLVEQRHKKYGDYLALTQMYGRQEVVRELERRRTANSAQEWLYSLIGISDASNLTGISVKLETGHRYEYGIGVDYKSELFFNQIMARNDVGWLKFDNVTRSAAFQASFGVPRETRMLLPPDIESLPNPFNTSRLAKHQTSIPTWNLTLDKLPSPHDHGWGNLPLLTNAHSASVPVLAHMNGDSKLRNTWWEKMWFFPWARALLRKYVRDSQGFEAAQSALLGGQEWWDMRGGRGGLWTDDANWITLSEICEGQERDLFDDDLGPWSKENGDPDEPVYNQFGKLTHGKGQENEEDQFGWNNFNFW</sequence>
<dbReference type="RefSeq" id="XP_056476948.1">
    <property type="nucleotide sequence ID" value="XM_056616591.1"/>
</dbReference>
<evidence type="ECO:0000313" key="2">
    <source>
        <dbReference type="Proteomes" id="UP001149074"/>
    </source>
</evidence>
<dbReference type="PANTHER" id="PTHR36587">
    <property type="entry name" value="EXPRESSION SITE-ASSOCIATED GENE 3 (ESAG3)-LIKE PROTEIN"/>
    <property type="match status" value="1"/>
</dbReference>
<reference evidence="1" key="2">
    <citation type="journal article" date="2023" name="IMA Fungus">
        <title>Comparative genomic study of the Penicillium genus elucidates a diverse pangenome and 15 lateral gene transfer events.</title>
        <authorList>
            <person name="Petersen C."/>
            <person name="Sorensen T."/>
            <person name="Nielsen M.R."/>
            <person name="Sondergaard T.E."/>
            <person name="Sorensen J.L."/>
            <person name="Fitzpatrick D.A."/>
            <person name="Frisvad J.C."/>
            <person name="Nielsen K.L."/>
        </authorList>
    </citation>
    <scope>NUCLEOTIDE SEQUENCE</scope>
    <source>
        <strain evidence="1">IBT 30761</strain>
    </source>
</reference>
<name>A0A9W9FNQ7_9EURO</name>
<organism evidence="1 2">
    <name type="scientific">Penicillium argentinense</name>
    <dbReference type="NCBI Taxonomy" id="1131581"/>
    <lineage>
        <taxon>Eukaryota</taxon>
        <taxon>Fungi</taxon>
        <taxon>Dikarya</taxon>
        <taxon>Ascomycota</taxon>
        <taxon>Pezizomycotina</taxon>
        <taxon>Eurotiomycetes</taxon>
        <taxon>Eurotiomycetidae</taxon>
        <taxon>Eurotiales</taxon>
        <taxon>Aspergillaceae</taxon>
        <taxon>Penicillium</taxon>
    </lineage>
</organism>
<gene>
    <name evidence="1" type="ORF">N7532_004097</name>
</gene>
<proteinExistence type="predicted"/>
<evidence type="ECO:0000313" key="1">
    <source>
        <dbReference type="EMBL" id="KAJ5103568.1"/>
    </source>
</evidence>
<dbReference type="CDD" id="cd22997">
    <property type="entry name" value="GT_LH"/>
    <property type="match status" value="1"/>
</dbReference>
<reference evidence="1" key="1">
    <citation type="submission" date="2022-11" db="EMBL/GenBank/DDBJ databases">
        <authorList>
            <person name="Petersen C."/>
        </authorList>
    </citation>
    <scope>NUCLEOTIDE SEQUENCE</scope>
    <source>
        <strain evidence="1">IBT 30761</strain>
    </source>
</reference>
<accession>A0A9W9FNQ7</accession>
<comment type="caution">
    <text evidence="1">The sequence shown here is derived from an EMBL/GenBank/DDBJ whole genome shotgun (WGS) entry which is preliminary data.</text>
</comment>
<dbReference type="OrthoDB" id="422736at2759"/>
<keyword evidence="2" id="KW-1185">Reference proteome</keyword>